<dbReference type="AlphaFoldDB" id="A0A498SFC0"/>
<dbReference type="OrthoDB" id="5833681at2759"/>
<reference evidence="2 3" key="1">
    <citation type="submission" date="2018-08" db="EMBL/GenBank/DDBJ databases">
        <authorList>
            <person name="Laetsch R D."/>
            <person name="Stevens L."/>
            <person name="Kumar S."/>
            <person name="Blaxter L. M."/>
        </authorList>
    </citation>
    <scope>NUCLEOTIDE SEQUENCE [LARGE SCALE GENOMIC DNA]</scope>
</reference>
<dbReference type="PANTHER" id="PTHR34401">
    <property type="entry name" value="PROTEIN CBG12388-RELATED"/>
    <property type="match status" value="1"/>
</dbReference>
<name>A0A498SFC0_ACAVI</name>
<dbReference type="STRING" id="6277.A0A498SFC0"/>
<evidence type="ECO:0000313" key="3">
    <source>
        <dbReference type="Proteomes" id="UP000276991"/>
    </source>
</evidence>
<keyword evidence="1" id="KW-0732">Signal</keyword>
<feature type="signal peptide" evidence="1">
    <location>
        <begin position="1"/>
        <end position="19"/>
    </location>
</feature>
<accession>A0A498SFC0</accession>
<sequence length="213" mass="23980">MTRLIILLIIAMREQMSHAQQLIQQCTCDELEPCKTVTIQTVMPCADQCQRFISSIGGNYEQIRNCFQQKSQIIDNTIKCAEDSFPNACARRNERAKLIPRRYAKGIELAAMNEINKELRRMGIADQVTGLLTQGRRFFRCFQSCITKKLDKCGTNCGLDLPSDNTVIQTMKNCALSSGIQTTSAQDLCFCIERAGVRQLAGICPRIQIFGKK</sequence>
<evidence type="ECO:0000313" key="2">
    <source>
        <dbReference type="EMBL" id="VBB30403.1"/>
    </source>
</evidence>
<organism evidence="2 3">
    <name type="scientific">Acanthocheilonema viteae</name>
    <name type="common">Filarial nematode worm</name>
    <name type="synonym">Dipetalonema viteae</name>
    <dbReference type="NCBI Taxonomy" id="6277"/>
    <lineage>
        <taxon>Eukaryota</taxon>
        <taxon>Metazoa</taxon>
        <taxon>Ecdysozoa</taxon>
        <taxon>Nematoda</taxon>
        <taxon>Chromadorea</taxon>
        <taxon>Rhabditida</taxon>
        <taxon>Spirurina</taxon>
        <taxon>Spiruromorpha</taxon>
        <taxon>Filarioidea</taxon>
        <taxon>Onchocercidae</taxon>
        <taxon>Acanthocheilonema</taxon>
    </lineage>
</organism>
<keyword evidence="3" id="KW-1185">Reference proteome</keyword>
<feature type="chain" id="PRO_5019744552" description="Chondroitin proteoglycan 4 domain-containing protein" evidence="1">
    <location>
        <begin position="20"/>
        <end position="213"/>
    </location>
</feature>
<gene>
    <name evidence="2" type="ORF">NAV_LOCUS5194</name>
</gene>
<protein>
    <recommendedName>
        <fullName evidence="4">Chondroitin proteoglycan 4 domain-containing protein</fullName>
    </recommendedName>
</protein>
<proteinExistence type="predicted"/>
<dbReference type="PANTHER" id="PTHR34401:SF3">
    <property type="entry name" value="DB DOMAIN-CONTAINING PROTEIN"/>
    <property type="match status" value="1"/>
</dbReference>
<evidence type="ECO:0008006" key="4">
    <source>
        <dbReference type="Google" id="ProtNLM"/>
    </source>
</evidence>
<dbReference type="Proteomes" id="UP000276991">
    <property type="component" value="Unassembled WGS sequence"/>
</dbReference>
<evidence type="ECO:0000256" key="1">
    <source>
        <dbReference type="SAM" id="SignalP"/>
    </source>
</evidence>
<dbReference type="EMBL" id="UPTC01000865">
    <property type="protein sequence ID" value="VBB30403.1"/>
    <property type="molecule type" value="Genomic_DNA"/>
</dbReference>